<gene>
    <name evidence="2" type="ORF">FDK13_23105</name>
</gene>
<dbReference type="GO" id="GO:0006508">
    <property type="term" value="P:proteolysis"/>
    <property type="evidence" value="ECO:0007669"/>
    <property type="project" value="InterPro"/>
</dbReference>
<dbReference type="Proteomes" id="UP000304900">
    <property type="component" value="Unassembled WGS sequence"/>
</dbReference>
<proteinExistence type="predicted"/>
<keyword evidence="3" id="KW-1185">Reference proteome</keyword>
<dbReference type="EMBL" id="SZVO01000011">
    <property type="protein sequence ID" value="TKT89742.1"/>
    <property type="molecule type" value="Genomic_DNA"/>
</dbReference>
<dbReference type="InterPro" id="IPR029030">
    <property type="entry name" value="Caspase-like_dom_sf"/>
</dbReference>
<reference evidence="2 3" key="1">
    <citation type="submission" date="2019-05" db="EMBL/GenBank/DDBJ databases">
        <title>Dyadobacter AR-3-8 sp. nov., isolated from arctic soil.</title>
        <authorList>
            <person name="Chaudhary D.K."/>
        </authorList>
    </citation>
    <scope>NUCLEOTIDE SEQUENCE [LARGE SCALE GENOMIC DNA]</scope>
    <source>
        <strain evidence="2 3">AR-3-8</strain>
    </source>
</reference>
<protein>
    <recommendedName>
        <fullName evidence="1">Gingipain domain-containing protein</fullName>
    </recommendedName>
</protein>
<dbReference type="GO" id="GO:0008234">
    <property type="term" value="F:cysteine-type peptidase activity"/>
    <property type="evidence" value="ECO:0007669"/>
    <property type="project" value="InterPro"/>
</dbReference>
<evidence type="ECO:0000313" key="2">
    <source>
        <dbReference type="EMBL" id="TKT89742.1"/>
    </source>
</evidence>
<dbReference type="Pfam" id="PF01364">
    <property type="entry name" value="Peptidase_C25"/>
    <property type="match status" value="1"/>
</dbReference>
<organism evidence="2 3">
    <name type="scientific">Dyadobacter frigoris</name>
    <dbReference type="NCBI Taxonomy" id="2576211"/>
    <lineage>
        <taxon>Bacteria</taxon>
        <taxon>Pseudomonadati</taxon>
        <taxon>Bacteroidota</taxon>
        <taxon>Cytophagia</taxon>
        <taxon>Cytophagales</taxon>
        <taxon>Spirosomataceae</taxon>
        <taxon>Dyadobacter</taxon>
    </lineage>
</organism>
<dbReference type="RefSeq" id="WP_137342374.1">
    <property type="nucleotide sequence ID" value="NZ_BSQH01000009.1"/>
</dbReference>
<dbReference type="AlphaFoldDB" id="A0A4U6CYD4"/>
<evidence type="ECO:0000313" key="3">
    <source>
        <dbReference type="Proteomes" id="UP000304900"/>
    </source>
</evidence>
<name>A0A4U6CYD4_9BACT</name>
<comment type="caution">
    <text evidence="2">The sequence shown here is derived from an EMBL/GenBank/DDBJ whole genome shotgun (WGS) entry which is preliminary data.</text>
</comment>
<sequence length="984" mass="110384">MEKLYSHDSLKIVFLILFAATQVLAQKNYGNEWINTSQTYLRIPVVETGIYKVSSSELRQAGFPIDSFPISSLQLFRRGREVAIEINNNSGEKLNQEGYLTFFGEKNNGALDSSLYVNPEAMPHKYYSLYSDTASYFLTSNKNNIQGKRIEISDSKSSETVVNYHLNEVLQVNTSDYPAGNLYPMGSDYETGTALTTYDYGEGWTGKALKNEQWETFKLTTENAVADKFDQTKVELLIVGRNAGNHQIEIWAGDSKTTGGKLISVELQNYNAGKFTISLSRLDISDDGKISISIIPINNSGSVSVSYIKWIYPQRISLPDNSPQSRFYFKPEIPGKSVLLTKAENWKFYDSSNPGQLKRLIVTNSILPINGASQLIAFKEPMKILTARIVKFHNINPETDYLIISHPLVRNPVKESKDPVEDYAEYRASKAGGNFKSLILNSEEIYDQFNYGEPGPLGIRNAISFLHHNAALKFVLLLGKSIDPQTARHQPKARENDMIPNAGWPGSDIALTMGLADSSKYIPLVPIGRVNAANSQNVYDYLQKVKAFESQNKAAPWRKNILHLSGGHTDVERKTYREYIESFEKVVSPIGGNVVTISKQTNALKEDFPIDKILNKGVALITLYGHSSLNSTDIELGFANDQKRNYKNDSLFPAVIMNGCALGNSFYSPATISNNWILTPNKGAILFLAHTHNGVSSSLKHYTDSLYEVLADSSFTNQPFGTIQQEAIRRNMLKYPTLSDGITAQQMNLQGDPAIRLFPATLPDYAWKPDLLKFYNPHGKILAAKTDSIKVKIGLVNFGKYRTENLKITISRVRDSVTIETYQLIKPSPVYFDTISFTVPNKYVKPGKEKWILTIDPTNEITEENKSNNLFSTELTLPDIAVSDTLEIISAYVSPNPSGQYFKFNIEFRGTEPPKKWSIAVFDKMGRTIEKREPIPHLGKNEFIWQPKGISAGAYIYRMNIEAKNISLTPEAKKGMSGNLIWMY</sequence>
<dbReference type="SUPFAM" id="SSF52129">
    <property type="entry name" value="Caspase-like"/>
    <property type="match status" value="1"/>
</dbReference>
<dbReference type="Gene3D" id="3.40.50.1460">
    <property type="match status" value="1"/>
</dbReference>
<accession>A0A4U6CYD4</accession>
<dbReference type="CDD" id="cd02258">
    <property type="entry name" value="Peptidase_C25_N"/>
    <property type="match status" value="1"/>
</dbReference>
<evidence type="ECO:0000259" key="1">
    <source>
        <dbReference type="Pfam" id="PF01364"/>
    </source>
</evidence>
<feature type="domain" description="Gingipain" evidence="1">
    <location>
        <begin position="401"/>
        <end position="757"/>
    </location>
</feature>
<dbReference type="InterPro" id="IPR001769">
    <property type="entry name" value="Gingipain"/>
</dbReference>
<dbReference type="OrthoDB" id="9757650at2"/>
<dbReference type="Gene3D" id="2.60.40.10">
    <property type="entry name" value="Immunoglobulins"/>
    <property type="match status" value="1"/>
</dbReference>
<dbReference type="InterPro" id="IPR013783">
    <property type="entry name" value="Ig-like_fold"/>
</dbReference>